<feature type="compositionally biased region" description="Basic and acidic residues" evidence="4">
    <location>
        <begin position="109"/>
        <end position="128"/>
    </location>
</feature>
<feature type="compositionally biased region" description="Polar residues" evidence="4">
    <location>
        <begin position="862"/>
        <end position="871"/>
    </location>
</feature>
<feature type="compositionally biased region" description="Low complexity" evidence="4">
    <location>
        <begin position="694"/>
        <end position="703"/>
    </location>
</feature>
<protein>
    <recommendedName>
        <fullName evidence="5">GAR domain-containing protein</fullName>
    </recommendedName>
</protein>
<accession>A0A8H3EJX0</accession>
<feature type="domain" description="GAR" evidence="5">
    <location>
        <begin position="867"/>
        <end position="943"/>
    </location>
</feature>
<keyword evidence="7" id="KW-1185">Reference proteome</keyword>
<comment type="caution">
    <text evidence="6">The sequence shown here is derived from an EMBL/GenBank/DDBJ whole genome shotgun (WGS) entry which is preliminary data.</text>
</comment>
<dbReference type="Gene3D" id="3.30.920.20">
    <property type="entry name" value="Gas2-like domain"/>
    <property type="match status" value="1"/>
</dbReference>
<keyword evidence="2" id="KW-0963">Cytoplasm</keyword>
<evidence type="ECO:0000256" key="4">
    <source>
        <dbReference type="SAM" id="MobiDB-lite"/>
    </source>
</evidence>
<dbReference type="GO" id="GO:0005856">
    <property type="term" value="C:cytoskeleton"/>
    <property type="evidence" value="ECO:0007669"/>
    <property type="project" value="UniProtKB-SubCell"/>
</dbReference>
<dbReference type="PROSITE" id="PS51460">
    <property type="entry name" value="GAR"/>
    <property type="match status" value="1"/>
</dbReference>
<comment type="subcellular location">
    <subcellularLocation>
        <location evidence="1">Cytoplasm</location>
        <location evidence="1">Cytoskeleton</location>
    </subcellularLocation>
</comment>
<feature type="compositionally biased region" description="Polar residues" evidence="4">
    <location>
        <begin position="540"/>
        <end position="565"/>
    </location>
</feature>
<feature type="region of interest" description="Disordered" evidence="4">
    <location>
        <begin position="1"/>
        <end position="40"/>
    </location>
</feature>
<feature type="region of interest" description="Disordered" evidence="4">
    <location>
        <begin position="459"/>
        <end position="523"/>
    </location>
</feature>
<reference evidence="6" key="1">
    <citation type="submission" date="2021-03" db="EMBL/GenBank/DDBJ databases">
        <authorList>
            <person name="Tagirdzhanova G."/>
        </authorList>
    </citation>
    <scope>NUCLEOTIDE SEQUENCE</scope>
</reference>
<feature type="region of interest" description="Disordered" evidence="4">
    <location>
        <begin position="944"/>
        <end position="1017"/>
    </location>
</feature>
<feature type="compositionally biased region" description="Polar residues" evidence="4">
    <location>
        <begin position="129"/>
        <end position="138"/>
    </location>
</feature>
<sequence length="1095" mass="119883">MDPINPSPTRPRLAASPSPSRSPSRRQEQNHLLSDLSPSSTLEALQANDVVRTGGKAGNSFLQDSIATASTSERAWGIKAALAGKKVREWYAEIGGWAWPGFDQPLMEEPSKGRDQHHKEGHIDRELSSEATNPGASSFFGKNNVQALSSTLIQEYEERIEKIRDDMEALEIEDLKDYVRNTHFRAGSRRSSLHDPQATCALATDYDHLDDFTTVITAVIVQALPTISRLETLLNTWSTRLLVLRQVPSFLVDLIASRESMISASMAIGAHDLQHPKRRLDFSPKAFSDIRAVLQDQIVDLGKRLDRMLDLLEGSADTLPEAWVDALDNIENQYSAWVVKAEWLAMNKQTRSQRLEKDYTRDHSDKLLDLDSPLNIGRSTSTLDIGVQLDDIRRRADNDYDSTRPAPIRTVKSETSVNEFSTKSSAGISDPFPSGGALPEQGHGIKAQPRWHVVNVVDRQSLDGPSNGLETSSVPITSSHRPSPLIFASPKENVKRPKSSDAASDGCDSGSTTSNYSSNKSSPEIQSAVVAEYIGSPTKATNLTSLNEEPMTTSDTSFQRSSQQPEDGRMPSDLMSKKLPRNGGPDHVKTRRASFQSFEVVPKYEIRRIQVQRSGSHSSTFSLSDREYGPVKLSRSSTSAVPEHGEQKGSCTTTPLSVSANVDDLQSSPSARNLDSGHDIPRPKHLYHTPPPVSVKSSLSTQSSDREMHKPKNRLPYHTPPAVLPRSAHSVPSLDRELDMAEHRTSYHLPPPVPSRPAHRFEQIADLGRGSAPVKIRQMRKSDSTSGHAARPIETSRTTGGLSPSNFHDQLEERISSILTELPTQIRLTSGPELDAPEVTRFNSPSNPKTPNIRSPAWRLRGTQTSTSPPSMTLAPAHPKNSESRSLTGEPDIKLYHLHQAGKTAPIKLFVRLVGEGGERVMVRIGGGWADLGEYLREYAGHHGRRSVSDTPFDIAGLPSSSPVTNNQTPRSRPGSRPDTPNSSTKHTPATRLAKQRTSPAMVEGPNTPQSDPLLRSSPRLSWAATDEVSPSLGLAGPKTKNVDISPSKQAWVDGMLEQARQSGAEKKGGGESAVGELGKVGSTRRIFFKNKKEG</sequence>
<feature type="compositionally biased region" description="Polar residues" evidence="4">
    <location>
        <begin position="612"/>
        <end position="623"/>
    </location>
</feature>
<evidence type="ECO:0000256" key="3">
    <source>
        <dbReference type="ARBA" id="ARBA00023212"/>
    </source>
</evidence>
<dbReference type="SUPFAM" id="SSF143575">
    <property type="entry name" value="GAS2 domain-like"/>
    <property type="match status" value="1"/>
</dbReference>
<feature type="region of interest" description="Disordered" evidence="4">
    <location>
        <begin position="540"/>
        <end position="593"/>
    </location>
</feature>
<feature type="compositionally biased region" description="Polar residues" evidence="4">
    <location>
        <begin position="979"/>
        <end position="988"/>
    </location>
</feature>
<evidence type="ECO:0000256" key="1">
    <source>
        <dbReference type="ARBA" id="ARBA00004245"/>
    </source>
</evidence>
<dbReference type="Proteomes" id="UP000664534">
    <property type="component" value="Unassembled WGS sequence"/>
</dbReference>
<name>A0A8H3EJX0_9LECA</name>
<feature type="compositionally biased region" description="Polar residues" evidence="4">
    <location>
        <begin position="413"/>
        <end position="427"/>
    </location>
</feature>
<proteinExistence type="predicted"/>
<dbReference type="Pfam" id="PF02187">
    <property type="entry name" value="GAS2"/>
    <property type="match status" value="1"/>
</dbReference>
<feature type="region of interest" description="Disordered" evidence="4">
    <location>
        <begin position="829"/>
        <end position="888"/>
    </location>
</feature>
<evidence type="ECO:0000256" key="2">
    <source>
        <dbReference type="ARBA" id="ARBA00022490"/>
    </source>
</evidence>
<feature type="region of interest" description="Disordered" evidence="4">
    <location>
        <begin position="774"/>
        <end position="807"/>
    </location>
</feature>
<keyword evidence="3" id="KW-0206">Cytoskeleton</keyword>
<gene>
    <name evidence="6" type="ORF">IMSHALPRED_003996</name>
</gene>
<dbReference type="GO" id="GO:0008017">
    <property type="term" value="F:microtubule binding"/>
    <property type="evidence" value="ECO:0007669"/>
    <property type="project" value="InterPro"/>
</dbReference>
<feature type="compositionally biased region" description="Polar residues" evidence="4">
    <location>
        <begin position="795"/>
        <end position="807"/>
    </location>
</feature>
<evidence type="ECO:0000313" key="7">
    <source>
        <dbReference type="Proteomes" id="UP000664534"/>
    </source>
</evidence>
<feature type="compositionally biased region" description="Polar residues" evidence="4">
    <location>
        <begin position="841"/>
        <end position="853"/>
    </location>
</feature>
<dbReference type="InterPro" id="IPR036534">
    <property type="entry name" value="GAR_dom_sf"/>
</dbReference>
<dbReference type="AlphaFoldDB" id="A0A8H3EJX0"/>
<feature type="compositionally biased region" description="Low complexity" evidence="4">
    <location>
        <begin position="10"/>
        <end position="22"/>
    </location>
</feature>
<dbReference type="InterPro" id="IPR003108">
    <property type="entry name" value="GAR_dom"/>
</dbReference>
<feature type="region of interest" description="Disordered" evidence="4">
    <location>
        <begin position="612"/>
        <end position="733"/>
    </location>
</feature>
<evidence type="ECO:0000313" key="6">
    <source>
        <dbReference type="EMBL" id="CAF9905863.1"/>
    </source>
</evidence>
<feature type="compositionally biased region" description="Polar residues" evidence="4">
    <location>
        <begin position="30"/>
        <end position="40"/>
    </location>
</feature>
<feature type="compositionally biased region" description="Low complexity" evidence="4">
    <location>
        <begin position="500"/>
        <end position="522"/>
    </location>
</feature>
<feature type="compositionally biased region" description="Polar residues" evidence="4">
    <location>
        <begin position="468"/>
        <end position="481"/>
    </location>
</feature>
<feature type="compositionally biased region" description="Polar residues" evidence="4">
    <location>
        <begin position="649"/>
        <end position="673"/>
    </location>
</feature>
<feature type="region of interest" description="Disordered" evidence="4">
    <location>
        <begin position="105"/>
        <end position="138"/>
    </location>
</feature>
<dbReference type="OrthoDB" id="5409589at2759"/>
<dbReference type="EMBL" id="CAJPDT010000002">
    <property type="protein sequence ID" value="CAF9905863.1"/>
    <property type="molecule type" value="Genomic_DNA"/>
</dbReference>
<feature type="compositionally biased region" description="Polar residues" evidence="4">
    <location>
        <begin position="959"/>
        <end position="971"/>
    </location>
</feature>
<feature type="region of interest" description="Disordered" evidence="4">
    <location>
        <begin position="398"/>
        <end position="446"/>
    </location>
</feature>
<evidence type="ECO:0000259" key="5">
    <source>
        <dbReference type="PROSITE" id="PS51460"/>
    </source>
</evidence>
<organism evidence="6 7">
    <name type="scientific">Imshaugia aleurites</name>
    <dbReference type="NCBI Taxonomy" id="172621"/>
    <lineage>
        <taxon>Eukaryota</taxon>
        <taxon>Fungi</taxon>
        <taxon>Dikarya</taxon>
        <taxon>Ascomycota</taxon>
        <taxon>Pezizomycotina</taxon>
        <taxon>Lecanoromycetes</taxon>
        <taxon>OSLEUM clade</taxon>
        <taxon>Lecanoromycetidae</taxon>
        <taxon>Lecanorales</taxon>
        <taxon>Lecanorineae</taxon>
        <taxon>Parmeliaceae</taxon>
        <taxon>Imshaugia</taxon>
    </lineage>
</organism>